<evidence type="ECO:0000256" key="1">
    <source>
        <dbReference type="SAM" id="Phobius"/>
    </source>
</evidence>
<evidence type="ECO:0000313" key="3">
    <source>
        <dbReference type="EMBL" id="MFG3816472.1"/>
    </source>
</evidence>
<dbReference type="InterPro" id="IPR051599">
    <property type="entry name" value="Cell_Envelope_Assoc"/>
</dbReference>
<keyword evidence="1" id="KW-1133">Transmembrane helix</keyword>
<dbReference type="Proteomes" id="UP001604335">
    <property type="component" value="Unassembled WGS sequence"/>
</dbReference>
<feature type="domain" description="DUF218" evidence="2">
    <location>
        <begin position="136"/>
        <end position="340"/>
    </location>
</feature>
<feature type="transmembrane region" description="Helical" evidence="1">
    <location>
        <begin position="6"/>
        <end position="23"/>
    </location>
</feature>
<evidence type="ECO:0000259" key="2">
    <source>
        <dbReference type="Pfam" id="PF02698"/>
    </source>
</evidence>
<dbReference type="RefSeq" id="WP_393010389.1">
    <property type="nucleotide sequence ID" value="NZ_JAZAQF010000012.1"/>
</dbReference>
<keyword evidence="1" id="KW-0812">Transmembrane</keyword>
<proteinExistence type="predicted"/>
<feature type="transmembrane region" description="Helical" evidence="1">
    <location>
        <begin position="95"/>
        <end position="116"/>
    </location>
</feature>
<dbReference type="Pfam" id="PF02698">
    <property type="entry name" value="DUF218"/>
    <property type="match status" value="1"/>
</dbReference>
<dbReference type="PANTHER" id="PTHR30336">
    <property type="entry name" value="INNER MEMBRANE PROTEIN, PROBABLE PERMEASE"/>
    <property type="match status" value="1"/>
</dbReference>
<keyword evidence="1" id="KW-0472">Membrane</keyword>
<dbReference type="InterPro" id="IPR003848">
    <property type="entry name" value="DUF218"/>
</dbReference>
<comment type="caution">
    <text evidence="3">The sequence shown here is derived from an EMBL/GenBank/DDBJ whole genome shotgun (WGS) entry which is preliminary data.</text>
</comment>
<gene>
    <name evidence="3" type="ORF">VPK24_02395</name>
</gene>
<accession>A0ABW7C5Q5</accession>
<dbReference type="EMBL" id="JAZAQF010000012">
    <property type="protein sequence ID" value="MFG3816472.1"/>
    <property type="molecule type" value="Genomic_DNA"/>
</dbReference>
<reference evidence="4" key="1">
    <citation type="journal article" date="2024" name="Algal Res.">
        <title>Biochemical, toxicological and genomic investigation of a high-biomass producing Limnothrix strain isolated from Italian shallow drinking water reservoir.</title>
        <authorList>
            <person name="Simonazzi M."/>
            <person name="Shishido T.K."/>
            <person name="Delbaje E."/>
            <person name="Wahlsten M."/>
            <person name="Fewer D.P."/>
            <person name="Sivonen K."/>
            <person name="Pezzolesi L."/>
            <person name="Pistocchi R."/>
        </authorList>
    </citation>
    <scope>NUCLEOTIDE SEQUENCE [LARGE SCALE GENOMIC DNA]</scope>
    <source>
        <strain evidence="4">LRLZ20PSL1</strain>
    </source>
</reference>
<feature type="transmembrane region" description="Helical" evidence="1">
    <location>
        <begin position="30"/>
        <end position="50"/>
    </location>
</feature>
<name>A0ABW7C5Q5_9CYAN</name>
<dbReference type="CDD" id="cd06259">
    <property type="entry name" value="YdcF-like"/>
    <property type="match status" value="1"/>
</dbReference>
<keyword evidence="4" id="KW-1185">Reference proteome</keyword>
<feature type="transmembrane region" description="Helical" evidence="1">
    <location>
        <begin position="62"/>
        <end position="83"/>
    </location>
</feature>
<dbReference type="PANTHER" id="PTHR30336:SF4">
    <property type="entry name" value="ENVELOPE BIOGENESIS FACTOR ELYC"/>
    <property type="match status" value="1"/>
</dbReference>
<organism evidence="3 4">
    <name type="scientific">Limnothrix redekei LRLZ20PSL1</name>
    <dbReference type="NCBI Taxonomy" id="3112953"/>
    <lineage>
        <taxon>Bacteria</taxon>
        <taxon>Bacillati</taxon>
        <taxon>Cyanobacteriota</taxon>
        <taxon>Cyanophyceae</taxon>
        <taxon>Pseudanabaenales</taxon>
        <taxon>Pseudanabaenaceae</taxon>
        <taxon>Limnothrix</taxon>
    </lineage>
</organism>
<sequence length="356" mass="39230">MFETLTFILIWLFIGWLIWYFLFQVKFIPVAYYTGFGIVTIAALLTIAFMNPGGRTSESVGSLLSLLLTPLGLSLLLLSRWVLREGPGKFTANGVAAWAFSVLLLFSTPAIGFLLAGQLEREAVSMQGYGDRGSVEAIVLLGNGTTRVAGIGQQRIELTESGDRITLAAQLYRAGRANRIIVSAGFRPELNAYWRPVNSDCRNPDGTATRCRAAESSDISVLLQEMGVPASAIVIPRSEIAQKREVVNVRNSALDVRDEFGSNPQGARIALVTSAIEMRRSTLAFESVGFRVVPQPADFYTLPYDAPDITPIPWRYFSIPDLVPNSEGLTVSTKVVTEYLQSVFYFLRGWISPFRL</sequence>
<protein>
    <submittedName>
        <fullName evidence="3">YdcF family protein</fullName>
    </submittedName>
</protein>
<evidence type="ECO:0000313" key="4">
    <source>
        <dbReference type="Proteomes" id="UP001604335"/>
    </source>
</evidence>